<evidence type="ECO:0000313" key="1">
    <source>
        <dbReference type="EMBL" id="KAK8076805.1"/>
    </source>
</evidence>
<comment type="caution">
    <text evidence="1">The sequence shown here is derived from an EMBL/GenBank/DDBJ whole genome shotgun (WGS) entry which is preliminary data.</text>
</comment>
<dbReference type="Proteomes" id="UP001446871">
    <property type="component" value="Unassembled WGS sequence"/>
</dbReference>
<dbReference type="EMBL" id="JAQQWM010000002">
    <property type="protein sequence ID" value="KAK8076805.1"/>
    <property type="molecule type" value="Genomic_DNA"/>
</dbReference>
<protein>
    <submittedName>
        <fullName evidence="1">Uncharacterized protein</fullName>
    </submittedName>
</protein>
<keyword evidence="2" id="KW-1185">Reference proteome</keyword>
<proteinExistence type="predicted"/>
<accession>A0ABR1W2V7</accession>
<evidence type="ECO:0000313" key="2">
    <source>
        <dbReference type="Proteomes" id="UP001446871"/>
    </source>
</evidence>
<gene>
    <name evidence="1" type="ORF">PG996_002975</name>
</gene>
<name>A0ABR1W2V7_9PEZI</name>
<sequence>MLSGSHAYAGGVATHIGQLFFDRDLVTAVEARAPYHSNGQPFVDLLEDGVAQAAATADSDVLMDW</sequence>
<reference evidence="1 2" key="1">
    <citation type="submission" date="2023-01" db="EMBL/GenBank/DDBJ databases">
        <title>Analysis of 21 Apiospora genomes using comparative genomics revels a genus with tremendous synthesis potential of carbohydrate active enzymes and secondary metabolites.</title>
        <authorList>
            <person name="Sorensen T."/>
        </authorList>
    </citation>
    <scope>NUCLEOTIDE SEQUENCE [LARGE SCALE GENOMIC DNA]</scope>
    <source>
        <strain evidence="1 2">CBS 83171</strain>
    </source>
</reference>
<organism evidence="1 2">
    <name type="scientific">Apiospora saccharicola</name>
    <dbReference type="NCBI Taxonomy" id="335842"/>
    <lineage>
        <taxon>Eukaryota</taxon>
        <taxon>Fungi</taxon>
        <taxon>Dikarya</taxon>
        <taxon>Ascomycota</taxon>
        <taxon>Pezizomycotina</taxon>
        <taxon>Sordariomycetes</taxon>
        <taxon>Xylariomycetidae</taxon>
        <taxon>Amphisphaeriales</taxon>
        <taxon>Apiosporaceae</taxon>
        <taxon>Apiospora</taxon>
    </lineage>
</organism>